<reference evidence="10" key="2">
    <citation type="journal article" date="2012" name="PLoS ONE">
        <title>A Deeply Branching Thermophilic Bacterium with an Ancient Acetyl-CoA Pathway Dominates a Subsurface Ecosystem.</title>
        <authorList>
            <person name="Takami H."/>
            <person name="Noguchi H."/>
            <person name="Takaki Y."/>
            <person name="Uchiyama I."/>
            <person name="Toyoda A."/>
            <person name="Nishi S."/>
            <person name="Chee G.-J."/>
            <person name="Arai W."/>
            <person name="Nunoura T."/>
            <person name="Itoh T."/>
            <person name="Hattori M."/>
            <person name="Takai K."/>
        </authorList>
    </citation>
    <scope>NUCLEOTIDE SEQUENCE</scope>
</reference>
<evidence type="ECO:0000313" key="10">
    <source>
        <dbReference type="EMBL" id="BAL59188.1"/>
    </source>
</evidence>
<dbReference type="InterPro" id="IPR000209">
    <property type="entry name" value="Peptidase_S8/S53_dom"/>
</dbReference>
<dbReference type="InterPro" id="IPR022398">
    <property type="entry name" value="Peptidase_S8_His-AS"/>
</dbReference>
<organism evidence="10">
    <name type="scientific">Acetithermum autotrophicum</name>
    <dbReference type="NCBI Taxonomy" id="1446466"/>
    <lineage>
        <taxon>Bacteria</taxon>
        <taxon>Candidatus Bipolaricaulota</taxon>
        <taxon>Candidatus Acetithermum</taxon>
    </lineage>
</organism>
<keyword evidence="3 5" id="KW-0378">Hydrolase</keyword>
<evidence type="ECO:0000256" key="3">
    <source>
        <dbReference type="ARBA" id="ARBA00022801"/>
    </source>
</evidence>
<dbReference type="Gene3D" id="3.40.50.200">
    <property type="entry name" value="Peptidase S8/S53 domain"/>
    <property type="match status" value="1"/>
</dbReference>
<reference evidence="10" key="1">
    <citation type="journal article" date="2005" name="Environ. Microbiol.">
        <title>Genetic and functional properties of uncultivated thermophilic crenarchaeotes from a subsurface gold mine as revealed by analysis of genome fragments.</title>
        <authorList>
            <person name="Nunoura T."/>
            <person name="Hirayama H."/>
            <person name="Takami H."/>
            <person name="Oida H."/>
            <person name="Nishi S."/>
            <person name="Shimamura S."/>
            <person name="Suzuki Y."/>
            <person name="Inagaki F."/>
            <person name="Takai K."/>
            <person name="Nealson K.H."/>
            <person name="Horikoshi K."/>
        </authorList>
    </citation>
    <scope>NUCLEOTIDE SEQUENCE</scope>
</reference>
<evidence type="ECO:0000256" key="4">
    <source>
        <dbReference type="ARBA" id="ARBA00022825"/>
    </source>
</evidence>
<feature type="active site" description="Charge relay system" evidence="5">
    <location>
        <position position="627"/>
    </location>
</feature>
<dbReference type="GO" id="GO:0004252">
    <property type="term" value="F:serine-type endopeptidase activity"/>
    <property type="evidence" value="ECO:0007669"/>
    <property type="project" value="UniProtKB-UniRule"/>
</dbReference>
<protein>
    <submittedName>
        <fullName evidence="10">Hypothetical conserved protein</fullName>
    </submittedName>
</protein>
<dbReference type="PANTHER" id="PTHR43806:SF11">
    <property type="entry name" value="CEREVISIN-RELATED"/>
    <property type="match status" value="1"/>
</dbReference>
<dbReference type="InterPro" id="IPR054399">
    <property type="entry name" value="Fervidolysin-like_N_prodom"/>
</dbReference>
<name>H5SSQ2_ACEAU</name>
<feature type="active site" description="Charge relay system" evidence="5">
    <location>
        <position position="396"/>
    </location>
</feature>
<proteinExistence type="inferred from homology"/>
<dbReference type="InterPro" id="IPR015500">
    <property type="entry name" value="Peptidase_S8_subtilisin-rel"/>
</dbReference>
<feature type="chain" id="PRO_5003597554" evidence="7">
    <location>
        <begin position="23"/>
        <end position="684"/>
    </location>
</feature>
<feature type="region of interest" description="Disordered" evidence="6">
    <location>
        <begin position="310"/>
        <end position="345"/>
    </location>
</feature>
<dbReference type="InterPro" id="IPR023828">
    <property type="entry name" value="Peptidase_S8_Ser-AS"/>
</dbReference>
<dbReference type="Pfam" id="PF22148">
    <property type="entry name" value="Fervidolysin_NPro-like"/>
    <property type="match status" value="1"/>
</dbReference>
<sequence length="684" mass="74151">MTNLKRIGRVAAFLLGVSLAFSYGQPPPPVLSPIPALNAFGTCPDALRDFFMKSSRLPPTFPVPAGFDLVRAQIRRERDSFGQEIFSFEIETLDPIPAQIANAQTVFFFFALDVDRKRETGQPEPTFDLGMDISVVAQLNLGFAPRYFVLVWPSGGITPVTIAARGEIQGRFLRVEIALPTVEARYRSVRGSAPALDDPLWGVYMGYWPQSTNEDPAFDAFPERATRVTLPRAGAEFVDQELLVRFKETVSPQQAQTIISELGTRIKRFFEIFRIYHLEIVDGTDVPTKVKQFQARGEVDVAEINGVWCLTSPPAPPRNEEGSSPFSRREGGQGGRSASPNDPGFAMQWNLLNQGQSYLVARGTESRGRSGADIGIMRAWEQNRTDSSAVLVGVIDSGADVAHPDLAINLRPEFGFDFVQNDEAEEDNIGHGTFVSSVIGAVGNNSAGLVGVSWRAALVPLKAADKLSFFQRVLRMIGGVTWDNFLQAMERAIRLRAAGHNLRVINFSAGGPLQSDLLDDVIRLAGERGMLFVTSAGNDGRALEKDPIYPCAYGLETMLCVAASTSEDKLASFSNFGPRVVHLAAPGADVVGLIPAGLKPESETLLGSAESRALPNFPTVAVSNGTSFAAPHVSAVAALLWASCPALGVADVRRAILESVERRPELAGKVQTGGRLRWPEKLPC</sequence>
<evidence type="ECO:0000256" key="5">
    <source>
        <dbReference type="PROSITE-ProRule" id="PRU01240"/>
    </source>
</evidence>
<keyword evidence="7" id="KW-0732">Signal</keyword>
<dbReference type="AlphaFoldDB" id="H5SSQ2"/>
<keyword evidence="4 5" id="KW-0720">Serine protease</keyword>
<dbReference type="PANTHER" id="PTHR43806">
    <property type="entry name" value="PEPTIDASE S8"/>
    <property type="match status" value="1"/>
</dbReference>
<dbReference type="PROSITE" id="PS51892">
    <property type="entry name" value="SUBTILASE"/>
    <property type="match status" value="1"/>
</dbReference>
<dbReference type="GO" id="GO:0006508">
    <property type="term" value="P:proteolysis"/>
    <property type="evidence" value="ECO:0007669"/>
    <property type="project" value="UniProtKB-KW"/>
</dbReference>
<dbReference type="Pfam" id="PF00082">
    <property type="entry name" value="Peptidase_S8"/>
    <property type="match status" value="1"/>
</dbReference>
<accession>H5SSQ2</accession>
<dbReference type="InterPro" id="IPR036852">
    <property type="entry name" value="Peptidase_S8/S53_dom_sf"/>
</dbReference>
<evidence type="ECO:0000259" key="8">
    <source>
        <dbReference type="Pfam" id="PF00082"/>
    </source>
</evidence>
<gene>
    <name evidence="10" type="ORF">HGMM_OP3C343</name>
</gene>
<dbReference type="PRINTS" id="PR00723">
    <property type="entry name" value="SUBTILISIN"/>
</dbReference>
<feature type="domain" description="Peptidase S8/S53" evidence="8">
    <location>
        <begin position="388"/>
        <end position="661"/>
    </location>
</feature>
<evidence type="ECO:0000256" key="1">
    <source>
        <dbReference type="ARBA" id="ARBA00011073"/>
    </source>
</evidence>
<dbReference type="PROSITE" id="PS00137">
    <property type="entry name" value="SUBTILASE_HIS"/>
    <property type="match status" value="1"/>
</dbReference>
<dbReference type="PROSITE" id="PS00138">
    <property type="entry name" value="SUBTILASE_SER"/>
    <property type="match status" value="1"/>
</dbReference>
<evidence type="ECO:0000256" key="6">
    <source>
        <dbReference type="SAM" id="MobiDB-lite"/>
    </source>
</evidence>
<feature type="signal peptide" evidence="7">
    <location>
        <begin position="1"/>
        <end position="22"/>
    </location>
</feature>
<evidence type="ECO:0000256" key="7">
    <source>
        <dbReference type="SAM" id="SignalP"/>
    </source>
</evidence>
<dbReference type="SUPFAM" id="SSF52743">
    <property type="entry name" value="Subtilisin-like"/>
    <property type="match status" value="1"/>
</dbReference>
<evidence type="ECO:0000256" key="2">
    <source>
        <dbReference type="ARBA" id="ARBA00022670"/>
    </source>
</evidence>
<feature type="active site" description="Charge relay system" evidence="5">
    <location>
        <position position="431"/>
    </location>
</feature>
<evidence type="ECO:0000259" key="9">
    <source>
        <dbReference type="Pfam" id="PF22148"/>
    </source>
</evidence>
<feature type="domain" description="Fervidolysin-like N-terminal prodomain" evidence="9">
    <location>
        <begin position="231"/>
        <end position="305"/>
    </location>
</feature>
<comment type="similarity">
    <text evidence="1 5">Belongs to the peptidase S8 family.</text>
</comment>
<dbReference type="InterPro" id="IPR050131">
    <property type="entry name" value="Peptidase_S8_subtilisin-like"/>
</dbReference>
<keyword evidence="2 5" id="KW-0645">Protease</keyword>
<dbReference type="EMBL" id="AP011802">
    <property type="protein sequence ID" value="BAL59188.1"/>
    <property type="molecule type" value="Genomic_DNA"/>
</dbReference>